<dbReference type="InterPro" id="IPR056555">
    <property type="entry name" value="NFD4_C"/>
</dbReference>
<accession>D3AXH0</accession>
<keyword evidence="2 5" id="KW-0812">Transmembrane</keyword>
<keyword evidence="3 5" id="KW-1133">Transmembrane helix</keyword>
<dbReference type="OMA" id="PTMWWLA"/>
<dbReference type="GeneID" id="31356332"/>
<protein>
    <recommendedName>
        <fullName evidence="6">DCD domain-containing protein</fullName>
    </recommendedName>
</protein>
<dbReference type="EMBL" id="ADBJ01000003">
    <property type="protein sequence ID" value="EFA86239.1"/>
    <property type="molecule type" value="Genomic_DNA"/>
</dbReference>
<dbReference type="GO" id="GO:0016020">
    <property type="term" value="C:membrane"/>
    <property type="evidence" value="ECO:0007669"/>
    <property type="project" value="UniProtKB-SubCell"/>
</dbReference>
<comment type="subcellular location">
    <subcellularLocation>
        <location evidence="1">Membrane</location>
        <topology evidence="1">Multi-pass membrane protein</topology>
    </subcellularLocation>
</comment>
<feature type="transmembrane region" description="Helical" evidence="5">
    <location>
        <begin position="245"/>
        <end position="265"/>
    </location>
</feature>
<dbReference type="RefSeq" id="XP_020438344.1">
    <property type="nucleotide sequence ID" value="XM_020571821.1"/>
</dbReference>
<reference evidence="7 8" key="1">
    <citation type="journal article" date="2011" name="Genome Res.">
        <title>Phylogeny-wide analysis of social amoeba genomes highlights ancient origins for complex intercellular communication.</title>
        <authorList>
            <person name="Heidel A.J."/>
            <person name="Lawal H.M."/>
            <person name="Felder M."/>
            <person name="Schilde C."/>
            <person name="Helps N.R."/>
            <person name="Tunggal B."/>
            <person name="Rivero F."/>
            <person name="John U."/>
            <person name="Schleicher M."/>
            <person name="Eichinger L."/>
            <person name="Platzer M."/>
            <person name="Noegel A.A."/>
            <person name="Schaap P."/>
            <person name="Gloeckner G."/>
        </authorList>
    </citation>
    <scope>NUCLEOTIDE SEQUENCE [LARGE SCALE GENOMIC DNA]</scope>
    <source>
        <strain evidence="8">ATCC 26659 / Pp 5 / PN500</strain>
    </source>
</reference>
<evidence type="ECO:0000313" key="7">
    <source>
        <dbReference type="EMBL" id="EFA86239.1"/>
    </source>
</evidence>
<feature type="transmembrane region" description="Helical" evidence="5">
    <location>
        <begin position="271"/>
        <end position="291"/>
    </location>
</feature>
<evidence type="ECO:0000256" key="5">
    <source>
        <dbReference type="SAM" id="Phobius"/>
    </source>
</evidence>
<feature type="transmembrane region" description="Helical" evidence="5">
    <location>
        <begin position="47"/>
        <end position="66"/>
    </location>
</feature>
<feature type="transmembrane region" description="Helical" evidence="5">
    <location>
        <begin position="343"/>
        <end position="365"/>
    </location>
</feature>
<gene>
    <name evidence="7" type="ORF">PPL_00801</name>
</gene>
<dbReference type="PANTHER" id="PTHR21576:SF158">
    <property type="entry name" value="RIBOSOMAL RNA-PROCESSING PROTEIN 12-LIKE CONSERVED DOMAIN-CONTAINING PROTEIN"/>
    <property type="match status" value="1"/>
</dbReference>
<feature type="transmembrane region" description="Helical" evidence="5">
    <location>
        <begin position="12"/>
        <end position="35"/>
    </location>
</feature>
<feature type="transmembrane region" description="Helical" evidence="5">
    <location>
        <begin position="178"/>
        <end position="196"/>
    </location>
</feature>
<dbReference type="STRING" id="670386.D3AXH0"/>
<dbReference type="Gene3D" id="1.20.1250.20">
    <property type="entry name" value="MFS general substrate transporter like domains"/>
    <property type="match status" value="1"/>
</dbReference>
<keyword evidence="4 5" id="KW-0472">Membrane</keyword>
<comment type="caution">
    <text evidence="7">The sequence shown here is derived from an EMBL/GenBank/DDBJ whole genome shotgun (WGS) entry which is preliminary data.</text>
</comment>
<dbReference type="AlphaFoldDB" id="D3AXH0"/>
<dbReference type="InterPro" id="IPR036259">
    <property type="entry name" value="MFS_trans_sf"/>
</dbReference>
<dbReference type="InParanoid" id="D3AXH0"/>
<evidence type="ECO:0000256" key="1">
    <source>
        <dbReference type="ARBA" id="ARBA00004141"/>
    </source>
</evidence>
<evidence type="ECO:0000256" key="3">
    <source>
        <dbReference type="ARBA" id="ARBA00022989"/>
    </source>
</evidence>
<sequence length="373" mass="41199">MIKGSLPANAYLLSFFLFLVGQASHASFTASIISNIHNFSLKHRGKVSGALVGLFATSSGVFGIIYRHTFSKTHDVQGYLLFLAILCSTIAFIGAFLIRFIGPKVPDSVIKQSGSGSELEEVSDTVKVDEKEKQYNLLEKDNTDEETKEYSLESRSNPNYLDGKRDITGLQLLKTEEFWLLFIIYFFVAGTCLMFLNNIGSVGKANGKSSDLRTDLVIVFAACNLTGRSSFGLLSDLFSRKISRFWFLAISATIISITHLLYAFFTSDFYILATILTGVGYGGLVSTMVLLTSVRFGVRRFGLNFGMLAIASAAGSLSFGFLSGKLYDDHADEEDECYGEKCFRTAFILSAVFNAMCIGVILFLIHRSKRHTY</sequence>
<evidence type="ECO:0000256" key="2">
    <source>
        <dbReference type="ARBA" id="ARBA00022692"/>
    </source>
</evidence>
<keyword evidence="8" id="KW-1185">Reference proteome</keyword>
<organism evidence="7 8">
    <name type="scientific">Heterostelium pallidum (strain ATCC 26659 / Pp 5 / PN500)</name>
    <name type="common">Cellular slime mold</name>
    <name type="synonym">Polysphondylium pallidum</name>
    <dbReference type="NCBI Taxonomy" id="670386"/>
    <lineage>
        <taxon>Eukaryota</taxon>
        <taxon>Amoebozoa</taxon>
        <taxon>Evosea</taxon>
        <taxon>Eumycetozoa</taxon>
        <taxon>Dictyostelia</taxon>
        <taxon>Acytosteliales</taxon>
        <taxon>Acytosteliaceae</taxon>
        <taxon>Heterostelium</taxon>
    </lineage>
</organism>
<dbReference type="InterPro" id="IPR013989">
    <property type="entry name" value="Dev_and_cell_death_domain"/>
</dbReference>
<dbReference type="SUPFAM" id="SSF103473">
    <property type="entry name" value="MFS general substrate transporter"/>
    <property type="match status" value="1"/>
</dbReference>
<dbReference type="FunCoup" id="D3AXH0">
    <property type="interactions" value="34"/>
</dbReference>
<dbReference type="Pfam" id="PF23262">
    <property type="entry name" value="NFD4_C"/>
    <property type="match status" value="1"/>
</dbReference>
<evidence type="ECO:0000256" key="4">
    <source>
        <dbReference type="ARBA" id="ARBA00023136"/>
    </source>
</evidence>
<feature type="transmembrane region" description="Helical" evidence="5">
    <location>
        <begin position="303"/>
        <end position="323"/>
    </location>
</feature>
<dbReference type="PROSITE" id="PS51222">
    <property type="entry name" value="DCD"/>
    <property type="match status" value="1"/>
</dbReference>
<feature type="domain" description="DCD" evidence="6">
    <location>
        <begin position="320"/>
        <end position="373"/>
    </location>
</feature>
<feature type="transmembrane region" description="Helical" evidence="5">
    <location>
        <begin position="78"/>
        <end position="101"/>
    </location>
</feature>
<evidence type="ECO:0000313" key="8">
    <source>
        <dbReference type="Proteomes" id="UP000001396"/>
    </source>
</evidence>
<proteinExistence type="predicted"/>
<dbReference type="PANTHER" id="PTHR21576">
    <property type="entry name" value="UNCHARACTERIZED NODULIN-LIKE PROTEIN"/>
    <property type="match status" value="1"/>
</dbReference>
<dbReference type="Proteomes" id="UP000001396">
    <property type="component" value="Unassembled WGS sequence"/>
</dbReference>
<name>D3AXH0_HETP5</name>
<evidence type="ECO:0000259" key="6">
    <source>
        <dbReference type="PROSITE" id="PS51222"/>
    </source>
</evidence>